<dbReference type="AlphaFoldDB" id="A0A0H5S3H8"/>
<reference evidence="2" key="2">
    <citation type="submission" date="2012-12" db="EMBL/GenBank/DDBJ databases">
        <authorList>
            <person name="Gao Y.W."/>
            <person name="Fan S.T."/>
            <person name="Sun H.T."/>
            <person name="Wang Z."/>
            <person name="Gao X.L."/>
            <person name="Li Y.G."/>
            <person name="Wang T.C."/>
            <person name="Zhang K."/>
            <person name="Xu W.W."/>
            <person name="Yu Z.J."/>
            <person name="Xia X.Z."/>
        </authorList>
    </citation>
    <scope>NUCLEOTIDE SEQUENCE</scope>
    <source>
        <strain evidence="2">FR3</strain>
    </source>
</reference>
<dbReference type="WBParaSite" id="Bm9051.1">
    <property type="protein sequence ID" value="Bm9051.1"/>
    <property type="gene ID" value="WBGene00229312"/>
</dbReference>
<dbReference type="OrthoDB" id="10350260at2759"/>
<evidence type="ECO:0000313" key="4">
    <source>
        <dbReference type="Proteomes" id="UP000006672"/>
    </source>
</evidence>
<evidence type="ECO:0000313" key="2">
    <source>
        <dbReference type="EMBL" id="CRZ23178.1"/>
    </source>
</evidence>
<evidence type="ECO:0000313" key="5">
    <source>
        <dbReference type="WBParaSite" id="Bm9051.1"/>
    </source>
</evidence>
<dbReference type="CTD" id="6095240"/>
<feature type="signal peptide" evidence="1">
    <location>
        <begin position="1"/>
        <end position="20"/>
    </location>
</feature>
<dbReference type="OMA" id="PLMMNVS"/>
<gene>
    <name evidence="2 5 6" type="ORF">Bm9051</name>
    <name evidence="3" type="ORF">BM_BM9051</name>
    <name evidence="2" type="ORF">BM_Bm9051</name>
</gene>
<dbReference type="RefSeq" id="XP_001891794.2">
    <property type="nucleotide sequence ID" value="XM_001891759.2"/>
</dbReference>
<dbReference type="EMBL" id="LN856823">
    <property type="protein sequence ID" value="CRZ23178.1"/>
    <property type="molecule type" value="Genomic_DNA"/>
</dbReference>
<proteinExistence type="predicted"/>
<evidence type="ECO:0000313" key="6">
    <source>
        <dbReference type="WormBase" id="Bm9051"/>
    </source>
</evidence>
<reference evidence="3" key="3">
    <citation type="submission" date="2019-04" db="EMBL/GenBank/DDBJ databases">
        <authorList>
            <person name="Howe K."/>
            <person name="Paulini M."/>
            <person name="Williams G."/>
        </authorList>
    </citation>
    <scope>NUCLEOTIDE SEQUENCE [LARGE SCALE GENOMIC DNA]</scope>
    <source>
        <strain evidence="3">FR3</strain>
    </source>
</reference>
<organism evidence="2">
    <name type="scientific">Brugia malayi</name>
    <name type="common">Filarial nematode worm</name>
    <dbReference type="NCBI Taxonomy" id="6279"/>
    <lineage>
        <taxon>Eukaryota</taxon>
        <taxon>Metazoa</taxon>
        <taxon>Ecdysozoa</taxon>
        <taxon>Nematoda</taxon>
        <taxon>Chromadorea</taxon>
        <taxon>Rhabditida</taxon>
        <taxon>Spirurina</taxon>
        <taxon>Spiruromorpha</taxon>
        <taxon>Filarioidea</taxon>
        <taxon>Onchocercidae</taxon>
        <taxon>Brugia</taxon>
    </lineage>
</organism>
<evidence type="ECO:0000313" key="3">
    <source>
        <dbReference type="EMBL" id="VIO95452.1"/>
    </source>
</evidence>
<name>A0A0H5S3H8_BRUMA</name>
<accession>A0A0H5S3H8</accession>
<keyword evidence="4" id="KW-1185">Reference proteome</keyword>
<sequence>MNSIYYHFLFVILHVTSISTLPLITSDDYVADFTGNKSTELAIAMTNVNETILVMETMNNTEPSKFISILENEKRSERNTENLETIIDDSTSLSTIEEDEREGEGEEGYNFTTTTSWNIVPLMMNVSEIKLFMDNEMIDDDATTTTTASPPIVESTKLEEQLASMSSSVASTIEPIQLPIDISDEKRTDCTQITTSCVNRKHGII</sequence>
<dbReference type="STRING" id="6279.A0A0H5S3H8"/>
<accession>A0A4E9FG32</accession>
<dbReference type="EMBL" id="CAAKNF010000194">
    <property type="protein sequence ID" value="VIO95452.1"/>
    <property type="molecule type" value="Genomic_DNA"/>
</dbReference>
<reference evidence="5" key="4">
    <citation type="submission" date="2019-12" db="UniProtKB">
        <authorList>
            <consortium name="WormBaseParasite"/>
        </authorList>
    </citation>
    <scope>IDENTIFICATION</scope>
</reference>
<dbReference type="Proteomes" id="UP000006672">
    <property type="component" value="Unassembled WGS sequence"/>
</dbReference>
<evidence type="ECO:0000256" key="1">
    <source>
        <dbReference type="SAM" id="SignalP"/>
    </source>
</evidence>
<feature type="chain" id="PRO_5023812859" evidence="1">
    <location>
        <begin position="21"/>
        <end position="205"/>
    </location>
</feature>
<dbReference type="KEGG" id="bmy:BM_BM9051"/>
<dbReference type="WormBase" id="Bm9051">
    <property type="protein sequence ID" value="BM26970"/>
    <property type="gene ID" value="WBGene00229312"/>
</dbReference>
<dbReference type="GeneID" id="6095240"/>
<keyword evidence="1" id="KW-0732">Signal</keyword>
<protein>
    <submittedName>
        <fullName evidence="2 5">Bm9051</fullName>
    </submittedName>
</protein>
<reference evidence="2 4" key="1">
    <citation type="journal article" date="2007" name="Science">
        <title>Draft genome of the filarial nematode parasite Brugia malayi.</title>
        <authorList>
            <person name="Ghedin E."/>
            <person name="Wang S."/>
            <person name="Spiro D."/>
            <person name="Caler E."/>
            <person name="Zhao Q."/>
            <person name="Crabtree J."/>
            <person name="Allen J.E."/>
            <person name="Delcher A.L."/>
            <person name="Guiliano D.B."/>
            <person name="Miranda-Saavedra D."/>
            <person name="Angiuoli S.V."/>
            <person name="Creasy T."/>
            <person name="Amedeo P."/>
            <person name="Haas B."/>
            <person name="El-Sayed N.M."/>
            <person name="Wortman J.R."/>
            <person name="Feldblyum T."/>
            <person name="Tallon L."/>
            <person name="Schatz M."/>
            <person name="Shumway M."/>
            <person name="Koo H."/>
            <person name="Salzberg S.L."/>
            <person name="Schobel S."/>
            <person name="Pertea M."/>
            <person name="Pop M."/>
            <person name="White O."/>
            <person name="Barton G.J."/>
            <person name="Carlow C.K."/>
            <person name="Crawford M.J."/>
            <person name="Daub J."/>
            <person name="Dimmic M.W."/>
            <person name="Estes C.F."/>
            <person name="Foster J.M."/>
            <person name="Ganatra M."/>
            <person name="Gregory W.F."/>
            <person name="Johnson N.M."/>
            <person name="Jin J."/>
            <person name="Komuniecki R."/>
            <person name="Korf I."/>
            <person name="Kumar S."/>
            <person name="Laney S."/>
            <person name="Li B.W."/>
            <person name="Li W."/>
            <person name="Lindblom T.H."/>
            <person name="Lustigman S."/>
            <person name="Ma D."/>
            <person name="Maina C.V."/>
            <person name="Martin D.M."/>
            <person name="McCarter J.P."/>
            <person name="McReynolds L."/>
            <person name="Mitreva M."/>
            <person name="Nutman T.B."/>
            <person name="Parkinson J."/>
            <person name="Peregrin-Alvarez J.M."/>
            <person name="Poole C."/>
            <person name="Ren Q."/>
            <person name="Saunders L."/>
            <person name="Sluder A.E."/>
            <person name="Smith K."/>
            <person name="Stanke M."/>
            <person name="Unnasch T.R."/>
            <person name="Ware J."/>
            <person name="Wei A.D."/>
            <person name="Weil G."/>
            <person name="Williams D.J."/>
            <person name="Zhang Y."/>
            <person name="Williams S.A."/>
            <person name="Fraser-Liggett C."/>
            <person name="Slatko B."/>
            <person name="Blaxter M.L."/>
            <person name="Scott A.L."/>
        </authorList>
    </citation>
    <scope>NUCLEOTIDE SEQUENCE</scope>
    <source>
        <strain evidence="2 4">FR3</strain>
    </source>
</reference>